<reference evidence="4" key="2">
    <citation type="submission" date="2015-01" db="EMBL/GenBank/DDBJ databases">
        <title>Evolutionary Origins and Diversification of the Mycorrhizal Mutualists.</title>
        <authorList>
            <consortium name="DOE Joint Genome Institute"/>
            <consortium name="Mycorrhizal Genomics Consortium"/>
            <person name="Kohler A."/>
            <person name="Kuo A."/>
            <person name="Nagy L.G."/>
            <person name="Floudas D."/>
            <person name="Copeland A."/>
            <person name="Barry K.W."/>
            <person name="Cichocki N."/>
            <person name="Veneault-Fourrey C."/>
            <person name="LaButti K."/>
            <person name="Lindquist E.A."/>
            <person name="Lipzen A."/>
            <person name="Lundell T."/>
            <person name="Morin E."/>
            <person name="Murat C."/>
            <person name="Riley R."/>
            <person name="Ohm R."/>
            <person name="Sun H."/>
            <person name="Tunlid A."/>
            <person name="Henrissat B."/>
            <person name="Grigoriev I.V."/>
            <person name="Hibbett D.S."/>
            <person name="Martin F."/>
        </authorList>
    </citation>
    <scope>NUCLEOTIDE SEQUENCE [LARGE SCALE GENOMIC DNA]</scope>
    <source>
        <strain evidence="4">Ve08.2h10</strain>
    </source>
</reference>
<feature type="domain" description="CUE" evidence="2">
    <location>
        <begin position="105"/>
        <end position="148"/>
    </location>
</feature>
<dbReference type="PANTHER" id="PTHR16461">
    <property type="entry name" value="TOLL-INTERACTING PROTEIN"/>
    <property type="match status" value="1"/>
</dbReference>
<sequence length="281" mass="30274">MAEQTRGTFQSNDVDRAASAIVPSSSPDVVSSQPTGAPASPPLSQHDHTQVLLRSTPNTQTIDTTSLISLPQSPTAEPHPDMIISPAPPPQMHTQGRPQEIGAGETDPRIASLKAMFPDFENAVILSVLESTDNDPDRALDVLLVMNDPSYVPPVPPPSQPQHEYQHTQPPGSQHPSQEALDEQLARRLALEEEQAALQSWAPHSPGDQSYQSHRGTSGWSSGWSGWSGWSGQPRGQGQQGQGQGGQGGQGGRDTMSEFQDGFNRIAECPERRHLLPSSQR</sequence>
<feature type="compositionally biased region" description="Polar residues" evidence="1">
    <location>
        <begin position="167"/>
        <end position="177"/>
    </location>
</feature>
<dbReference type="GO" id="GO:0005737">
    <property type="term" value="C:cytoplasm"/>
    <property type="evidence" value="ECO:0007669"/>
    <property type="project" value="TreeGrafter"/>
</dbReference>
<feature type="compositionally biased region" description="Low complexity" evidence="1">
    <location>
        <begin position="216"/>
        <end position="237"/>
    </location>
</feature>
<dbReference type="Proteomes" id="UP000054538">
    <property type="component" value="Unassembled WGS sequence"/>
</dbReference>
<dbReference type="InterPro" id="IPR003892">
    <property type="entry name" value="CUE"/>
</dbReference>
<feature type="compositionally biased region" description="Polar residues" evidence="1">
    <location>
        <begin position="52"/>
        <end position="75"/>
    </location>
</feature>
<feature type="region of interest" description="Disordered" evidence="1">
    <location>
        <begin position="1"/>
        <end position="104"/>
    </location>
</feature>
<feature type="compositionally biased region" description="Polar residues" evidence="1">
    <location>
        <begin position="1"/>
        <end position="12"/>
    </location>
</feature>
<dbReference type="Pfam" id="PF02845">
    <property type="entry name" value="CUE"/>
    <property type="match status" value="1"/>
</dbReference>
<accession>A0A0D0DV38</accession>
<dbReference type="CDD" id="cd14279">
    <property type="entry name" value="CUE"/>
    <property type="match status" value="1"/>
</dbReference>
<feature type="compositionally biased region" description="Gly residues" evidence="1">
    <location>
        <begin position="238"/>
        <end position="252"/>
    </location>
</feature>
<dbReference type="InterPro" id="IPR009060">
    <property type="entry name" value="UBA-like_sf"/>
</dbReference>
<dbReference type="GO" id="GO:0043130">
    <property type="term" value="F:ubiquitin binding"/>
    <property type="evidence" value="ECO:0007669"/>
    <property type="project" value="InterPro"/>
</dbReference>
<dbReference type="Gene3D" id="1.10.8.10">
    <property type="entry name" value="DNA helicase RuvA subunit, C-terminal domain"/>
    <property type="match status" value="1"/>
</dbReference>
<evidence type="ECO:0000259" key="2">
    <source>
        <dbReference type="PROSITE" id="PS51140"/>
    </source>
</evidence>
<evidence type="ECO:0000256" key="1">
    <source>
        <dbReference type="SAM" id="MobiDB-lite"/>
    </source>
</evidence>
<dbReference type="PANTHER" id="PTHR16461:SF5">
    <property type="entry name" value="TOLL-INTERACTING PROTEIN"/>
    <property type="match status" value="1"/>
</dbReference>
<evidence type="ECO:0000313" key="3">
    <source>
        <dbReference type="EMBL" id="KIK93236.1"/>
    </source>
</evidence>
<gene>
    <name evidence="3" type="ORF">PAXRUDRAFT_527281</name>
</gene>
<feature type="compositionally biased region" description="Low complexity" evidence="1">
    <location>
        <begin position="17"/>
        <end position="34"/>
    </location>
</feature>
<dbReference type="GO" id="GO:0031624">
    <property type="term" value="F:ubiquitin conjugating enzyme binding"/>
    <property type="evidence" value="ECO:0007669"/>
    <property type="project" value="TreeGrafter"/>
</dbReference>
<dbReference type="EMBL" id="KN825202">
    <property type="protein sequence ID" value="KIK93236.1"/>
    <property type="molecule type" value="Genomic_DNA"/>
</dbReference>
<dbReference type="OrthoDB" id="9942608at2759"/>
<organism evidence="3 4">
    <name type="scientific">Paxillus rubicundulus Ve08.2h10</name>
    <dbReference type="NCBI Taxonomy" id="930991"/>
    <lineage>
        <taxon>Eukaryota</taxon>
        <taxon>Fungi</taxon>
        <taxon>Dikarya</taxon>
        <taxon>Basidiomycota</taxon>
        <taxon>Agaricomycotina</taxon>
        <taxon>Agaricomycetes</taxon>
        <taxon>Agaricomycetidae</taxon>
        <taxon>Boletales</taxon>
        <taxon>Paxilineae</taxon>
        <taxon>Paxillaceae</taxon>
        <taxon>Paxillus</taxon>
    </lineage>
</organism>
<dbReference type="SMART" id="SM00546">
    <property type="entry name" value="CUE"/>
    <property type="match status" value="1"/>
</dbReference>
<dbReference type="InParanoid" id="A0A0D0DV38"/>
<protein>
    <recommendedName>
        <fullName evidence="2">CUE domain-containing protein</fullName>
    </recommendedName>
</protein>
<dbReference type="SUPFAM" id="SSF46934">
    <property type="entry name" value="UBA-like"/>
    <property type="match status" value="1"/>
</dbReference>
<reference evidence="3 4" key="1">
    <citation type="submission" date="2014-04" db="EMBL/GenBank/DDBJ databases">
        <authorList>
            <consortium name="DOE Joint Genome Institute"/>
            <person name="Kuo A."/>
            <person name="Kohler A."/>
            <person name="Jargeat P."/>
            <person name="Nagy L.G."/>
            <person name="Floudas D."/>
            <person name="Copeland A."/>
            <person name="Barry K.W."/>
            <person name="Cichocki N."/>
            <person name="Veneault-Fourrey C."/>
            <person name="LaButti K."/>
            <person name="Lindquist E.A."/>
            <person name="Lipzen A."/>
            <person name="Lundell T."/>
            <person name="Morin E."/>
            <person name="Murat C."/>
            <person name="Sun H."/>
            <person name="Tunlid A."/>
            <person name="Henrissat B."/>
            <person name="Grigoriev I.V."/>
            <person name="Hibbett D.S."/>
            <person name="Martin F."/>
            <person name="Nordberg H.P."/>
            <person name="Cantor M.N."/>
            <person name="Hua S.X."/>
        </authorList>
    </citation>
    <scope>NUCLEOTIDE SEQUENCE [LARGE SCALE GENOMIC DNA]</scope>
    <source>
        <strain evidence="3 4">Ve08.2h10</strain>
    </source>
</reference>
<dbReference type="PROSITE" id="PS51140">
    <property type="entry name" value="CUE"/>
    <property type="match status" value="1"/>
</dbReference>
<name>A0A0D0DV38_9AGAM</name>
<dbReference type="AlphaFoldDB" id="A0A0D0DV38"/>
<feature type="region of interest" description="Disordered" evidence="1">
    <location>
        <begin position="150"/>
        <end position="281"/>
    </location>
</feature>
<dbReference type="GO" id="GO:0006511">
    <property type="term" value="P:ubiquitin-dependent protein catabolic process"/>
    <property type="evidence" value="ECO:0007669"/>
    <property type="project" value="TreeGrafter"/>
</dbReference>
<evidence type="ECO:0000313" key="4">
    <source>
        <dbReference type="Proteomes" id="UP000054538"/>
    </source>
</evidence>
<feature type="compositionally biased region" description="Pro residues" evidence="1">
    <location>
        <begin position="151"/>
        <end position="160"/>
    </location>
</feature>
<dbReference type="HOGENOM" id="CLU_990797_0_0_1"/>
<dbReference type="STRING" id="930991.A0A0D0DV38"/>
<proteinExistence type="predicted"/>
<keyword evidence="4" id="KW-1185">Reference proteome</keyword>